<proteinExistence type="predicted"/>
<dbReference type="Proteomes" id="UP000022910">
    <property type="component" value="Unassembled WGS sequence"/>
</dbReference>
<dbReference type="STRING" id="1432141.A0A015LQ76"/>
<comment type="caution">
    <text evidence="1">The sequence shown here is derived from an EMBL/GenBank/DDBJ whole genome shotgun (WGS) entry which is preliminary data.</text>
</comment>
<dbReference type="EMBL" id="JEMT01027499">
    <property type="protein sequence ID" value="EXX56883.1"/>
    <property type="molecule type" value="Genomic_DNA"/>
</dbReference>
<organism evidence="1 2">
    <name type="scientific">Rhizophagus irregularis (strain DAOM 197198w)</name>
    <name type="common">Glomus intraradices</name>
    <dbReference type="NCBI Taxonomy" id="1432141"/>
    <lineage>
        <taxon>Eukaryota</taxon>
        <taxon>Fungi</taxon>
        <taxon>Fungi incertae sedis</taxon>
        <taxon>Mucoromycota</taxon>
        <taxon>Glomeromycotina</taxon>
        <taxon>Glomeromycetes</taxon>
        <taxon>Glomerales</taxon>
        <taxon>Glomeraceae</taxon>
        <taxon>Rhizophagus</taxon>
    </lineage>
</organism>
<dbReference type="PANTHER" id="PTHR37171:SF1">
    <property type="entry name" value="SERINE_THREONINE-PROTEIN KINASE YRZF-RELATED"/>
    <property type="match status" value="1"/>
</dbReference>
<dbReference type="InterPro" id="IPR052396">
    <property type="entry name" value="Meiotic_Drive_Suppr_Kinase"/>
</dbReference>
<dbReference type="HOGENOM" id="CLU_522902_0_0_1"/>
<protein>
    <recommendedName>
        <fullName evidence="3">Protein kinase domain-containing protein</fullName>
    </recommendedName>
</protein>
<gene>
    <name evidence="1" type="ORF">RirG_212230</name>
</gene>
<dbReference type="InterPro" id="IPR011009">
    <property type="entry name" value="Kinase-like_dom_sf"/>
</dbReference>
<name>A0A015LQ76_RHIIW</name>
<evidence type="ECO:0000313" key="1">
    <source>
        <dbReference type="EMBL" id="EXX56883.1"/>
    </source>
</evidence>
<evidence type="ECO:0008006" key="3">
    <source>
        <dbReference type="Google" id="ProtNLM"/>
    </source>
</evidence>
<dbReference type="Gene3D" id="1.10.510.10">
    <property type="entry name" value="Transferase(Phosphotransferase) domain 1"/>
    <property type="match status" value="1"/>
</dbReference>
<dbReference type="AlphaFoldDB" id="A0A015LQ76"/>
<evidence type="ECO:0000313" key="2">
    <source>
        <dbReference type="Proteomes" id="UP000022910"/>
    </source>
</evidence>
<reference evidence="1 2" key="1">
    <citation type="submission" date="2014-02" db="EMBL/GenBank/DDBJ databases">
        <title>Single nucleus genome sequencing reveals high similarity among nuclei of an endomycorrhizal fungus.</title>
        <authorList>
            <person name="Lin K."/>
            <person name="Geurts R."/>
            <person name="Zhang Z."/>
            <person name="Limpens E."/>
            <person name="Saunders D.G."/>
            <person name="Mu D."/>
            <person name="Pang E."/>
            <person name="Cao H."/>
            <person name="Cha H."/>
            <person name="Lin T."/>
            <person name="Zhou Q."/>
            <person name="Shang Y."/>
            <person name="Li Y."/>
            <person name="Ivanov S."/>
            <person name="Sharma T."/>
            <person name="Velzen R.V."/>
            <person name="Ruijter N.D."/>
            <person name="Aanen D.K."/>
            <person name="Win J."/>
            <person name="Kamoun S."/>
            <person name="Bisseling T."/>
            <person name="Huang S."/>
        </authorList>
    </citation>
    <scope>NUCLEOTIDE SEQUENCE [LARGE SCALE GENOMIC DNA]</scope>
    <source>
        <strain evidence="2">DAOM197198w</strain>
    </source>
</reference>
<accession>A0A015LQ76</accession>
<sequence>MPAASFKQMHSSVRRRKKIINSDSRTPLITEKELLTTIPSSISYSTQSHYDFFNHGKSRFPSKVFHWENFIEMVKNHSIDNILKKYEKPNIPLAHAPISTKEELNQVIELQIVRALTSKLNHDDLELSKSTNNSLIDWNVLNESDQIIASVASRTHRVLRTNNDHDVIDAYQHNTGDFADNINEVYDYMCELGLKYSVLTTYEFNWFIKRSEDDSSILLISKCQKSDSNNPTILQSWNYLLYLSKNESLLTPYPIIPSNIITTTITTTTTNTNTSSNTDYFIDYSYERFPYSTSASSSIETFNIPSTSSINYGKRPITSTNDDDDDSDFKKFRHDDDNLSYITVDFLNWNNLNLKNEIINDIYLAEYDGHHLALKFTEVNDKKRFDLEKEARIYKRLSVIQGVYIPRLKYNGITLKGEKYVLATDHIIQTSRLSRIHKEAALTTIKAIHSLGIIQNDIQESNFIVGRNHNNDNVNDERVFIIDFRLSKDFKEEQRVQLSSYHIYMEKEKEKVEELFNLLPN</sequence>
<dbReference type="OrthoDB" id="10020333at2759"/>
<keyword evidence="2" id="KW-1185">Reference proteome</keyword>
<dbReference type="PANTHER" id="PTHR37171">
    <property type="entry name" value="SERINE/THREONINE-PROTEIN KINASE YRZF-RELATED"/>
    <property type="match status" value="1"/>
</dbReference>
<dbReference type="SUPFAM" id="SSF56112">
    <property type="entry name" value="Protein kinase-like (PK-like)"/>
    <property type="match status" value="1"/>
</dbReference>